<sequence>MATWIIKTLFDILLPDGTKISKGTGVNIVGNHINPMFTNAGREAVKEAFKRQYGVDIPSHKINSGNMK</sequence>
<dbReference type="EMBL" id="JAWDES010000006">
    <property type="protein sequence ID" value="MDU0261356.1"/>
    <property type="molecule type" value="Genomic_DNA"/>
</dbReference>
<reference evidence="1 3" key="1">
    <citation type="journal article" date="2019" name="Nat. Med.">
        <title>A library of human gut bacterial isolates paired with longitudinal multiomics data enables mechanistic microbiome research.</title>
        <authorList>
            <person name="Poyet M."/>
            <person name="Groussin M."/>
            <person name="Gibbons S.M."/>
            <person name="Avila-Pacheco J."/>
            <person name="Jiang X."/>
            <person name="Kearney S.M."/>
            <person name="Perrotta A.R."/>
            <person name="Berdy B."/>
            <person name="Zhao S."/>
            <person name="Lieberman T.D."/>
            <person name="Swanson P.K."/>
            <person name="Smith M."/>
            <person name="Roesemann S."/>
            <person name="Alexander J.E."/>
            <person name="Rich S.A."/>
            <person name="Livny J."/>
            <person name="Vlamakis H."/>
            <person name="Clish C."/>
            <person name="Bullock K."/>
            <person name="Deik A."/>
            <person name="Scott J."/>
            <person name="Pierce K.A."/>
            <person name="Xavier R.J."/>
            <person name="Alm E.J."/>
        </authorList>
    </citation>
    <scope>NUCLEOTIDE SEQUENCE [LARGE SCALE GENOMIC DNA]</scope>
    <source>
        <strain evidence="1 3">BIOML-A1</strain>
    </source>
</reference>
<name>A0AAE4LNY5_9BACT</name>
<dbReference type="AlphaFoldDB" id="A0AAE4LNY5"/>
<dbReference type="EMBL" id="VVND01000003">
    <property type="protein sequence ID" value="KAA3160354.1"/>
    <property type="molecule type" value="Genomic_DNA"/>
</dbReference>
<dbReference type="Proteomes" id="UP001181347">
    <property type="component" value="Unassembled WGS sequence"/>
</dbReference>
<dbReference type="Proteomes" id="UP000324870">
    <property type="component" value="Unassembled WGS sequence"/>
</dbReference>
<keyword evidence="3" id="KW-1185">Reference proteome</keyword>
<evidence type="ECO:0000313" key="1">
    <source>
        <dbReference type="EMBL" id="KAA3160354.1"/>
    </source>
</evidence>
<proteinExistence type="predicted"/>
<evidence type="ECO:0000313" key="4">
    <source>
        <dbReference type="Proteomes" id="UP001181347"/>
    </source>
</evidence>
<reference evidence="2" key="2">
    <citation type="submission" date="2023-10" db="EMBL/GenBank/DDBJ databases">
        <title>Genome Sequence of the Bacteria from From Gut Wall in Crohn's Disease.</title>
        <authorList>
            <person name="Rodriguez-Palacios A."/>
        </authorList>
    </citation>
    <scope>NUCLEOTIDE SEQUENCE</scope>
    <source>
        <strain evidence="2">CavFT-hAR58</strain>
    </source>
</reference>
<protein>
    <submittedName>
        <fullName evidence="2">DUF6140 family protein</fullName>
    </submittedName>
</protein>
<organism evidence="2 4">
    <name type="scientific">Alistipes finegoldii</name>
    <dbReference type="NCBI Taxonomy" id="214856"/>
    <lineage>
        <taxon>Bacteria</taxon>
        <taxon>Pseudomonadati</taxon>
        <taxon>Bacteroidota</taxon>
        <taxon>Bacteroidia</taxon>
        <taxon>Bacteroidales</taxon>
        <taxon>Rikenellaceae</taxon>
        <taxon>Alistipes</taxon>
    </lineage>
</organism>
<dbReference type="RefSeq" id="WP_021979595.1">
    <property type="nucleotide sequence ID" value="NZ_BAAFKU010000018.1"/>
</dbReference>
<gene>
    <name evidence="1" type="ORF">F2A26_03865</name>
    <name evidence="2" type="ORF">RVH17_14780</name>
</gene>
<accession>A0AAE4LNY5</accession>
<evidence type="ECO:0000313" key="3">
    <source>
        <dbReference type="Proteomes" id="UP000324870"/>
    </source>
</evidence>
<comment type="caution">
    <text evidence="2">The sequence shown here is derived from an EMBL/GenBank/DDBJ whole genome shotgun (WGS) entry which is preliminary data.</text>
</comment>
<evidence type="ECO:0000313" key="2">
    <source>
        <dbReference type="EMBL" id="MDU0261356.1"/>
    </source>
</evidence>